<dbReference type="EMBL" id="BKCJ010009170">
    <property type="protein sequence ID" value="GEU85737.1"/>
    <property type="molecule type" value="Genomic_DNA"/>
</dbReference>
<sequence>MIDYALWEVIKNGVTLPKTQVVKGVITEMPITTAEEKAQRRLKVKARSTLMMGIPNEHQLKFNSIKYAKKLLEAIEKRFGRNAATKKTQMNLLKQQYENFTAPSSEMLDQTFDRLQKLVSQLEIFEENLSQEDVNQKLLRSLSPEWNTHVVVWRNKDDLDTMSIDDHYNNLKVYEPEVKGMSSLNSNTQNIAFVSSPNNNSNSTNEAVNTAQVVTTAHRDLEQIHPDDMEEMDLRWQMAMLTMRTRRECKDLRNQDNKLKEIIRRSVPVETTTSNALVSCDGLGEYDWSDHAKEGLNYALMAFSSKSFESKLRTTKLSSKKETKALWKNNNALVIEEWVSDDEEENVSQPKIKKKTVSPNIVKKEFVKPKQQKKTARKAIKQIKTQRMVKTVWKNAQRANHQNFDKKTHPCAKKNIVHKNTTFKNSNVNQRVNTARPKAVVNAVKGNNLNAIKALACWVWKPKHKVLDHVSKHNSASITLKKFDYIDAQGREEISAARVKVSTAKVQDYALWDVIENGNSFKPVAQTTTNDAGTSTTHIPGPVTIEEKDQKKNDGKARNLNLKFLRSLPSEWNTHVVVWRNKSDLDTMSIDDLYKNSKIVEQEKKHLPRLWLLLMELVLTGAIWLKMSYHDVPPLPTRLFSSPKIDLSYSGLEEFKQPEIQSYRPKSCETKFKNASKEIPNELKESPAAPLDKDRVSDNKDCSVESPVVVENKNVVPTVAKIEFVKAKEQKNQLGNQLSMLRCTGHKLVLFVEVLNMCNHKERVESRNNFTRVYYNNSTRKTHHNDHRNNAPRAVLMKTGLRPLNTAKPVNTTHLKTTVHYARPMPRPVNTVRLRPVTTTRPDSTVVNAVRISRNSIEDMLPMGEEQMVAELLVKELLKLAKAVNTTSYVQNRTLVVKPYNKTPYELFRGRTPALSFIKPFGCYVAILNTLDQLGKFNGKADEGYFVGYSMSSKAFWNDNGVNKDSGINAHEKSVNSINDVNTVGLSINTASTDFDTGSLNINTDSPTVSTASPEVTYADFLSDKLEEDMSNINTTYQVLSTLNTRIHKDHSLDLVIGDVQSGVMIRKMTKTTQEQGFITTVYKEKTHEDLNTCLFGYFLSQIEPTRVAKALTDLVWAIDTKWVFGNKKDERGIVNKNKARLVAHGYIQEEGINYNEVVVPVAIIEAIRLFLAYASFMGFMVYQMDVKNAFLYKRIEEEVYVCQPQGFEDPDHPENGESTLWFASSSKSLIYVDDIIFGFAKKELYAETANTPVEMKKPLVKDADGVDVDVHLYRSMIGSLMYLTASRPDVMYACKKQTVVATSTTKAEYVAAASCYGQLLWIQNQMLNYRLSKAIWMDLVR</sequence>
<gene>
    <name evidence="4" type="ORF">Tci_057715</name>
</gene>
<reference evidence="4" key="1">
    <citation type="journal article" date="2019" name="Sci. Rep.">
        <title>Draft genome of Tanacetum cinerariifolium, the natural source of mosquito coil.</title>
        <authorList>
            <person name="Yamashiro T."/>
            <person name="Shiraishi A."/>
            <person name="Satake H."/>
            <person name="Nakayama K."/>
        </authorList>
    </citation>
    <scope>NUCLEOTIDE SEQUENCE</scope>
</reference>
<feature type="domain" description="Reverse transcriptase Ty1/copia-type" evidence="3">
    <location>
        <begin position="1117"/>
        <end position="1213"/>
    </location>
</feature>
<protein>
    <recommendedName>
        <fullName evidence="3">Reverse transcriptase Ty1/copia-type domain-containing protein</fullName>
    </recommendedName>
</protein>
<evidence type="ECO:0000259" key="3">
    <source>
        <dbReference type="Pfam" id="PF07727"/>
    </source>
</evidence>
<feature type="coiled-coil region" evidence="1">
    <location>
        <begin position="108"/>
        <end position="135"/>
    </location>
</feature>
<accession>A0A6L2NJF6</accession>
<evidence type="ECO:0000256" key="2">
    <source>
        <dbReference type="SAM" id="MobiDB-lite"/>
    </source>
</evidence>
<comment type="caution">
    <text evidence="4">The sequence shown here is derived from an EMBL/GenBank/DDBJ whole genome shotgun (WGS) entry which is preliminary data.</text>
</comment>
<evidence type="ECO:0000313" key="4">
    <source>
        <dbReference type="EMBL" id="GEU85737.1"/>
    </source>
</evidence>
<feature type="region of interest" description="Disordered" evidence="2">
    <location>
        <begin position="679"/>
        <end position="700"/>
    </location>
</feature>
<proteinExistence type="predicted"/>
<keyword evidence="1" id="KW-0175">Coiled coil</keyword>
<dbReference type="Pfam" id="PF14223">
    <property type="entry name" value="Retrotran_gag_2"/>
    <property type="match status" value="1"/>
</dbReference>
<organism evidence="4">
    <name type="scientific">Tanacetum cinerariifolium</name>
    <name type="common">Dalmatian daisy</name>
    <name type="synonym">Chrysanthemum cinerariifolium</name>
    <dbReference type="NCBI Taxonomy" id="118510"/>
    <lineage>
        <taxon>Eukaryota</taxon>
        <taxon>Viridiplantae</taxon>
        <taxon>Streptophyta</taxon>
        <taxon>Embryophyta</taxon>
        <taxon>Tracheophyta</taxon>
        <taxon>Spermatophyta</taxon>
        <taxon>Magnoliopsida</taxon>
        <taxon>eudicotyledons</taxon>
        <taxon>Gunneridae</taxon>
        <taxon>Pentapetalae</taxon>
        <taxon>asterids</taxon>
        <taxon>campanulids</taxon>
        <taxon>Asterales</taxon>
        <taxon>Asteraceae</taxon>
        <taxon>Asteroideae</taxon>
        <taxon>Anthemideae</taxon>
        <taxon>Anthemidinae</taxon>
        <taxon>Tanacetum</taxon>
    </lineage>
</organism>
<name>A0A6L2NJF6_TANCI</name>
<evidence type="ECO:0000256" key="1">
    <source>
        <dbReference type="SAM" id="Coils"/>
    </source>
</evidence>
<dbReference type="InterPro" id="IPR013103">
    <property type="entry name" value="RVT_2"/>
</dbReference>
<dbReference type="Pfam" id="PF07727">
    <property type="entry name" value="RVT_2"/>
    <property type="match status" value="1"/>
</dbReference>
<dbReference type="PANTHER" id="PTHR11439">
    <property type="entry name" value="GAG-POL-RELATED RETROTRANSPOSON"/>
    <property type="match status" value="1"/>
</dbReference>
<dbReference type="PANTHER" id="PTHR11439:SF509">
    <property type="entry name" value="RNA-DIRECTED DNA POLYMERASE"/>
    <property type="match status" value="1"/>
</dbReference>